<organism evidence="1 2">
    <name type="scientific">Candidatus Collierbacteria bacterium GW2011_GWA2_44_99</name>
    <dbReference type="NCBI Taxonomy" id="1618380"/>
    <lineage>
        <taxon>Bacteria</taxon>
        <taxon>Candidatus Collieribacteriota</taxon>
    </lineage>
</organism>
<comment type="caution">
    <text evidence="1">The sequence shown here is derived from an EMBL/GenBank/DDBJ whole genome shotgun (WGS) entry which is preliminary data.</text>
</comment>
<protein>
    <submittedName>
        <fullName evidence="1">Uncharacterized protein</fullName>
    </submittedName>
</protein>
<evidence type="ECO:0000313" key="1">
    <source>
        <dbReference type="EMBL" id="KKT84707.1"/>
    </source>
</evidence>
<dbReference type="Proteomes" id="UP000034797">
    <property type="component" value="Unassembled WGS sequence"/>
</dbReference>
<proteinExistence type="predicted"/>
<sequence>MSILSIFKSGIFNKSKSITAPISLVKGRNGEAERDLKQVALVSTIDTAAIIATATATAQAQAREIIISAKDEAFKVKDQALKDARIQLEEPGTV</sequence>
<accession>A0A0G1MVC4</accession>
<reference evidence="1 2" key="1">
    <citation type="journal article" date="2015" name="Nature">
        <title>rRNA introns, odd ribosomes, and small enigmatic genomes across a large radiation of phyla.</title>
        <authorList>
            <person name="Brown C.T."/>
            <person name="Hug L.A."/>
            <person name="Thomas B.C."/>
            <person name="Sharon I."/>
            <person name="Castelle C.J."/>
            <person name="Singh A."/>
            <person name="Wilkins M.J."/>
            <person name="Williams K.H."/>
            <person name="Banfield J.F."/>
        </authorList>
    </citation>
    <scope>NUCLEOTIDE SEQUENCE [LARGE SCALE GENOMIC DNA]</scope>
</reference>
<dbReference type="EMBL" id="LCJW01000051">
    <property type="protein sequence ID" value="KKT84707.1"/>
    <property type="molecule type" value="Genomic_DNA"/>
</dbReference>
<evidence type="ECO:0000313" key="2">
    <source>
        <dbReference type="Proteomes" id="UP000034797"/>
    </source>
</evidence>
<name>A0A0G1MVC4_9BACT</name>
<dbReference type="AlphaFoldDB" id="A0A0G1MVC4"/>
<gene>
    <name evidence="1" type="ORF">UW84_C0051G0011</name>
</gene>